<evidence type="ECO:0000256" key="4">
    <source>
        <dbReference type="ARBA" id="ARBA00022729"/>
    </source>
</evidence>
<dbReference type="Proteomes" id="UP001292368">
    <property type="component" value="Unassembled WGS sequence"/>
</dbReference>
<organism evidence="7 8">
    <name type="scientific">Clostridium perfringens</name>
    <dbReference type="NCBI Taxonomy" id="1502"/>
    <lineage>
        <taxon>Bacteria</taxon>
        <taxon>Bacillati</taxon>
        <taxon>Bacillota</taxon>
        <taxon>Clostridia</taxon>
        <taxon>Eubacteriales</taxon>
        <taxon>Clostridiaceae</taxon>
        <taxon>Clostridium</taxon>
    </lineage>
</organism>
<dbReference type="PANTHER" id="PTHR30532">
    <property type="entry name" value="IRON III DICITRATE-BINDING PERIPLASMIC PROTEIN"/>
    <property type="match status" value="1"/>
</dbReference>
<evidence type="ECO:0000256" key="2">
    <source>
        <dbReference type="ARBA" id="ARBA00008814"/>
    </source>
</evidence>
<comment type="subcellular location">
    <subcellularLocation>
        <location evidence="1">Cell envelope</location>
    </subcellularLocation>
</comment>
<dbReference type="InterPro" id="IPR002491">
    <property type="entry name" value="ABC_transptr_periplasmic_BD"/>
</dbReference>
<feature type="transmembrane region" description="Helical" evidence="5">
    <location>
        <begin position="6"/>
        <end position="23"/>
    </location>
</feature>
<dbReference type="PANTHER" id="PTHR30532:SF1">
    <property type="entry name" value="IRON(3+)-HYDROXAMATE-BINDING PROTEIN FHUD"/>
    <property type="match status" value="1"/>
</dbReference>
<evidence type="ECO:0000259" key="6">
    <source>
        <dbReference type="PROSITE" id="PS50983"/>
    </source>
</evidence>
<feature type="non-terminal residue" evidence="7">
    <location>
        <position position="88"/>
    </location>
</feature>
<dbReference type="Gene3D" id="3.40.50.1980">
    <property type="entry name" value="Nitrogenase molybdenum iron protein domain"/>
    <property type="match status" value="1"/>
</dbReference>
<dbReference type="InterPro" id="IPR051313">
    <property type="entry name" value="Bact_iron-sidero_bind"/>
</dbReference>
<keyword evidence="5" id="KW-0812">Transmembrane</keyword>
<dbReference type="PROSITE" id="PS50983">
    <property type="entry name" value="FE_B12_PBP"/>
    <property type="match status" value="1"/>
</dbReference>
<evidence type="ECO:0000256" key="3">
    <source>
        <dbReference type="ARBA" id="ARBA00022448"/>
    </source>
</evidence>
<reference evidence="7" key="1">
    <citation type="submission" date="2019-11" db="EMBL/GenBank/DDBJ databases">
        <title>Characterization of Clostridium perfringens isolates from swine manure treated agricultural soils.</title>
        <authorList>
            <person name="Wushke S.T."/>
        </authorList>
    </citation>
    <scope>NUCLEOTIDE SEQUENCE</scope>
    <source>
        <strain evidence="7">V2</strain>
    </source>
</reference>
<comment type="similarity">
    <text evidence="2">Belongs to the bacterial solute-binding protein 8 family.</text>
</comment>
<comment type="caution">
    <text evidence="7">The sequence shown here is derived from an EMBL/GenBank/DDBJ whole genome shotgun (WGS) entry which is preliminary data.</text>
</comment>
<keyword evidence="5" id="KW-1133">Transmembrane helix</keyword>
<evidence type="ECO:0000313" key="7">
    <source>
        <dbReference type="EMBL" id="MDZ5010562.1"/>
    </source>
</evidence>
<dbReference type="SUPFAM" id="SSF53807">
    <property type="entry name" value="Helical backbone' metal receptor"/>
    <property type="match status" value="1"/>
</dbReference>
<dbReference type="EMBL" id="WNVM01000521">
    <property type="protein sequence ID" value="MDZ5010562.1"/>
    <property type="molecule type" value="Genomic_DNA"/>
</dbReference>
<keyword evidence="3" id="KW-0813">Transport</keyword>
<dbReference type="GO" id="GO:1901678">
    <property type="term" value="P:iron coordination entity transport"/>
    <property type="evidence" value="ECO:0007669"/>
    <property type="project" value="UniProtKB-ARBA"/>
</dbReference>
<name>A0AAW9IKV6_CLOPF</name>
<accession>A0AAW9IKV6</accession>
<evidence type="ECO:0000256" key="1">
    <source>
        <dbReference type="ARBA" id="ARBA00004196"/>
    </source>
</evidence>
<gene>
    <name evidence="7" type="ORF">GNF77_17000</name>
</gene>
<keyword evidence="4" id="KW-0732">Signal</keyword>
<dbReference type="GO" id="GO:0030288">
    <property type="term" value="C:outer membrane-bounded periplasmic space"/>
    <property type="evidence" value="ECO:0007669"/>
    <property type="project" value="TreeGrafter"/>
</dbReference>
<proteinExistence type="inferred from homology"/>
<protein>
    <submittedName>
        <fullName evidence="7">ABC transporter</fullName>
    </submittedName>
</protein>
<feature type="domain" description="Fe/B12 periplasmic-binding" evidence="6">
    <location>
        <begin position="56"/>
        <end position="88"/>
    </location>
</feature>
<sequence length="88" mass="9681">MNKKIGIIIGIIIVLMLAGFGVYKFKGESTKQTQVEKTVKIVDRKGEKEVPLKPERVVVLDLGSLDIMTELGVEPVGLPKNSLPSYLE</sequence>
<keyword evidence="5" id="KW-0472">Membrane</keyword>
<evidence type="ECO:0000313" key="8">
    <source>
        <dbReference type="Proteomes" id="UP001292368"/>
    </source>
</evidence>
<evidence type="ECO:0000256" key="5">
    <source>
        <dbReference type="SAM" id="Phobius"/>
    </source>
</evidence>
<dbReference type="AlphaFoldDB" id="A0AAW9IKV6"/>